<sequence length="90" mass="10417">MNQHIQIVNKKDSEQENAALKKQIEDLESRFKTRNTKPQPFACLKLDVKAEVKGLADKIAELEYQEEEYQDDEVIAPENVSRLSRGETRV</sequence>
<dbReference type="VEuPathDB" id="FungiDB:MYCFIDRAFT_174830"/>
<reference evidence="2 3" key="1">
    <citation type="journal article" date="2012" name="PLoS Pathog.">
        <title>Diverse lifestyles and strategies of plant pathogenesis encoded in the genomes of eighteen Dothideomycetes fungi.</title>
        <authorList>
            <person name="Ohm R.A."/>
            <person name="Feau N."/>
            <person name="Henrissat B."/>
            <person name="Schoch C.L."/>
            <person name="Horwitz B.A."/>
            <person name="Barry K.W."/>
            <person name="Condon B.J."/>
            <person name="Copeland A.C."/>
            <person name="Dhillon B."/>
            <person name="Glaser F."/>
            <person name="Hesse C.N."/>
            <person name="Kosti I."/>
            <person name="LaButti K."/>
            <person name="Lindquist E.A."/>
            <person name="Lucas S."/>
            <person name="Salamov A.A."/>
            <person name="Bradshaw R.E."/>
            <person name="Ciuffetti L."/>
            <person name="Hamelin R.C."/>
            <person name="Kema G.H.J."/>
            <person name="Lawrence C."/>
            <person name="Scott J.A."/>
            <person name="Spatafora J.W."/>
            <person name="Turgeon B.G."/>
            <person name="de Wit P.J.G.M."/>
            <person name="Zhong S."/>
            <person name="Goodwin S.B."/>
            <person name="Grigoriev I.V."/>
        </authorList>
    </citation>
    <scope>NUCLEOTIDE SEQUENCE [LARGE SCALE GENOMIC DNA]</scope>
    <source>
        <strain evidence="2 3">CIRAD86</strain>
    </source>
</reference>
<dbReference type="AlphaFoldDB" id="M3AFK9"/>
<dbReference type="GeneID" id="19333260"/>
<keyword evidence="1" id="KW-0175">Coiled coil</keyword>
<dbReference type="RefSeq" id="XP_007926619.1">
    <property type="nucleotide sequence ID" value="XM_007928428.1"/>
</dbReference>
<accession>M3AFK9</accession>
<dbReference type="HOGENOM" id="CLU_2441813_0_0_1"/>
<keyword evidence="3" id="KW-1185">Reference proteome</keyword>
<gene>
    <name evidence="2" type="ORF">MYCFIDRAFT_174830</name>
</gene>
<evidence type="ECO:0000313" key="2">
    <source>
        <dbReference type="EMBL" id="EME83381.1"/>
    </source>
</evidence>
<dbReference type="EMBL" id="KB446558">
    <property type="protein sequence ID" value="EME83381.1"/>
    <property type="molecule type" value="Genomic_DNA"/>
</dbReference>
<evidence type="ECO:0000313" key="3">
    <source>
        <dbReference type="Proteomes" id="UP000016932"/>
    </source>
</evidence>
<proteinExistence type="predicted"/>
<evidence type="ECO:0000256" key="1">
    <source>
        <dbReference type="SAM" id="Coils"/>
    </source>
</evidence>
<dbReference type="Proteomes" id="UP000016932">
    <property type="component" value="Unassembled WGS sequence"/>
</dbReference>
<dbReference type="KEGG" id="pfj:MYCFIDRAFT_174830"/>
<protein>
    <submittedName>
        <fullName evidence="2">Uncharacterized protein</fullName>
    </submittedName>
</protein>
<feature type="coiled-coil region" evidence="1">
    <location>
        <begin position="10"/>
        <end position="72"/>
    </location>
</feature>
<name>M3AFK9_PSEFD</name>
<organism evidence="2 3">
    <name type="scientific">Pseudocercospora fijiensis (strain CIRAD86)</name>
    <name type="common">Black leaf streak disease fungus</name>
    <name type="synonym">Mycosphaerella fijiensis</name>
    <dbReference type="NCBI Taxonomy" id="383855"/>
    <lineage>
        <taxon>Eukaryota</taxon>
        <taxon>Fungi</taxon>
        <taxon>Dikarya</taxon>
        <taxon>Ascomycota</taxon>
        <taxon>Pezizomycotina</taxon>
        <taxon>Dothideomycetes</taxon>
        <taxon>Dothideomycetidae</taxon>
        <taxon>Mycosphaerellales</taxon>
        <taxon>Mycosphaerellaceae</taxon>
        <taxon>Pseudocercospora</taxon>
    </lineage>
</organism>